<evidence type="ECO:0000256" key="1">
    <source>
        <dbReference type="SAM" id="SignalP"/>
    </source>
</evidence>
<sequence>MNKTIAASLMAAAAVSVAVPAAAQHYGPPRGGPAAHAPAWQSIAQRKVNLDRRIDRAAYNRAISPREARSLRAELNRIVRLEAQYRRGGLTRWEMRDLDQRYDRLSARIRAERADNNRRPGGRW</sequence>
<feature type="signal peptide" evidence="1">
    <location>
        <begin position="1"/>
        <end position="23"/>
    </location>
</feature>
<evidence type="ECO:0000313" key="3">
    <source>
        <dbReference type="Proteomes" id="UP000016569"/>
    </source>
</evidence>
<feature type="chain" id="PRO_5034124832" evidence="1">
    <location>
        <begin position="24"/>
        <end position="124"/>
    </location>
</feature>
<dbReference type="AlphaFoldDB" id="A0A8E0KLQ8"/>
<reference evidence="3" key="1">
    <citation type="journal article" date="2013" name="Genome Announc.">
        <title>Draft Genome Sequence of the Dimorphic Prosthecate Bacterium Brevundimonas abyssalis TAR-001T.</title>
        <authorList>
            <person name="Tsubouchi T."/>
            <person name="Nishi S."/>
            <person name="Usui K."/>
            <person name="Shimane Y."/>
            <person name="Takaki Y."/>
            <person name="Maruyama T."/>
            <person name="Hatada Y."/>
        </authorList>
    </citation>
    <scope>NUCLEOTIDE SEQUENCE [LARGE SCALE GENOMIC DNA]</scope>
    <source>
        <strain evidence="3">TAR-001</strain>
    </source>
</reference>
<name>A0A8E0KLQ8_9CAUL</name>
<dbReference type="EMBL" id="BATC01000020">
    <property type="protein sequence ID" value="GAD59155.1"/>
    <property type="molecule type" value="Genomic_DNA"/>
</dbReference>
<proteinExistence type="predicted"/>
<accession>A0A8E0KLQ8</accession>
<dbReference type="OrthoDB" id="7569823at2"/>
<comment type="caution">
    <text evidence="2">The sequence shown here is derived from an EMBL/GenBank/DDBJ whole genome shotgun (WGS) entry which is preliminary data.</text>
</comment>
<organism evidence="2 3">
    <name type="scientific">Brevundimonas abyssalis TAR-001</name>
    <dbReference type="NCBI Taxonomy" id="1391729"/>
    <lineage>
        <taxon>Bacteria</taxon>
        <taxon>Pseudomonadati</taxon>
        <taxon>Pseudomonadota</taxon>
        <taxon>Alphaproteobacteria</taxon>
        <taxon>Caulobacterales</taxon>
        <taxon>Caulobacteraceae</taxon>
        <taxon>Brevundimonas</taxon>
    </lineage>
</organism>
<dbReference type="Proteomes" id="UP000016569">
    <property type="component" value="Unassembled WGS sequence"/>
</dbReference>
<gene>
    <name evidence="2" type="ORF">MBEBAB_1405</name>
</gene>
<keyword evidence="1" id="KW-0732">Signal</keyword>
<protein>
    <submittedName>
        <fullName evidence="2">Uncharacterized protein</fullName>
    </submittedName>
</protein>
<evidence type="ECO:0000313" key="2">
    <source>
        <dbReference type="EMBL" id="GAD59155.1"/>
    </source>
</evidence>
<keyword evidence="3" id="KW-1185">Reference proteome</keyword>
<dbReference type="RefSeq" id="WP_021697250.1">
    <property type="nucleotide sequence ID" value="NZ_BATC01000020.1"/>
</dbReference>